<gene>
    <name evidence="10" type="primary">glgB</name>
    <name evidence="13" type="ORF">FBZ90_1345</name>
</gene>
<dbReference type="InterPro" id="IPR013783">
    <property type="entry name" value="Ig-like_fold"/>
</dbReference>
<dbReference type="GO" id="GO:0005829">
    <property type="term" value="C:cytosol"/>
    <property type="evidence" value="ECO:0007669"/>
    <property type="project" value="TreeGrafter"/>
</dbReference>
<dbReference type="GO" id="GO:0004553">
    <property type="term" value="F:hydrolase activity, hydrolyzing O-glycosyl compounds"/>
    <property type="evidence" value="ECO:0007669"/>
    <property type="project" value="InterPro"/>
</dbReference>
<feature type="active site" description="Nucleophile" evidence="10 11">
    <location>
        <position position="415"/>
    </location>
</feature>
<dbReference type="Gene3D" id="2.60.40.1180">
    <property type="entry name" value="Golgi alpha-mannosidase II"/>
    <property type="match status" value="1"/>
</dbReference>
<dbReference type="InterPro" id="IPR054169">
    <property type="entry name" value="GlgB_N"/>
</dbReference>
<comment type="pathway">
    <text evidence="3 10">Glycan biosynthesis; glycogen biosynthesis.</text>
</comment>
<dbReference type="InterPro" id="IPR006047">
    <property type="entry name" value="GH13_cat_dom"/>
</dbReference>
<keyword evidence="6 10" id="KW-0328">Glycosyltransferase</keyword>
<dbReference type="SUPFAM" id="SSF81296">
    <property type="entry name" value="E set domains"/>
    <property type="match status" value="2"/>
</dbReference>
<dbReference type="FunFam" id="2.60.40.1180:FF:000002">
    <property type="entry name" value="1,4-alpha-glucan branching enzyme GlgB"/>
    <property type="match status" value="1"/>
</dbReference>
<dbReference type="HAMAP" id="MF_00685">
    <property type="entry name" value="GlgB"/>
    <property type="match status" value="1"/>
</dbReference>
<reference evidence="13 14" key="1">
    <citation type="submission" date="2019-06" db="EMBL/GenBank/DDBJ databases">
        <title>Genomic Encyclopedia of Type Strains, Phase IV (KMG-V): Genome sequencing to study the core and pangenomes of soil and plant-associated prokaryotes.</title>
        <authorList>
            <person name="Whitman W."/>
        </authorList>
    </citation>
    <scope>NUCLEOTIDE SEQUENCE [LARGE SCALE GENOMIC DNA]</scope>
    <source>
        <strain evidence="13 14">BR 11622</strain>
    </source>
</reference>
<dbReference type="SMART" id="SM00642">
    <property type="entry name" value="Aamy"/>
    <property type="match status" value="1"/>
</dbReference>
<dbReference type="FunFam" id="3.20.20.80:FF:000003">
    <property type="entry name" value="1,4-alpha-glucan branching enzyme GlgB"/>
    <property type="match status" value="1"/>
</dbReference>
<dbReference type="CDD" id="cd02855">
    <property type="entry name" value="E_set_GBE_prok_N"/>
    <property type="match status" value="1"/>
</dbReference>
<evidence type="ECO:0000256" key="5">
    <source>
        <dbReference type="ARBA" id="ARBA00022600"/>
    </source>
</evidence>
<dbReference type="NCBIfam" id="TIGR01515">
    <property type="entry name" value="branching_enzym"/>
    <property type="match status" value="1"/>
</dbReference>
<feature type="active site" description="Proton donor" evidence="10 11">
    <location>
        <position position="468"/>
    </location>
</feature>
<sequence>MARAKGGSGWTADPEDIGALLGARHDDPFGVLGPHTMGRGTVIRAFVPGAETVEAVDADGGVIVPLTRVDDGGVFEGKVTGRKGRFRYRLRCANAGGAWEFDDPYGFGPILGPTDDYLFAEGTHKQLYEKLGAHPKEHEGVPGVHFAVWAPNARRVSVVGDFNAWDGRRHQMRRRVDSGVWEIFAPGLGEGAIYKYEIVGADDAVLPLKADPFGFASELRPSTASVVARTDRFTWADDAHMAHLKTMDARRAPISIYEVHLGSWRRGEGGRHLTWDELADQLVPYAADMGFTHLEFLPISEFPFDPSWGYQPIGLFAPTARFGTPDGFARLVDRAHRAGLGVLLDWVPAHFPTDVHGLARFDGTALYEHQDPRQGFHPDWKTAIYNFGRREVVNYLAANALYWLDRFHVDGLRVDAVASMLYLDYSRKEGEWIPNREGGNQNLEAVAFLRTINTLVYGEHPGALTVAEESTSWPGVSQPAHTGGLGFGFKWNMGWMHDTLDYMSKEPVHRKWHHDKLTFGLLYAFSENFVLPLSHDEVVYGKRSIIEKIPGDDWQKFATARAYYAFMWGHPGKKLLFMGQEFGQRAEWNFEQGLDWYLLGDARHEGLRRLVRDLNASYRREGALHQTDCLPDGFRWSVVDDREQSVIAFLRFADPTSGQGAGQGARPVAVLCNFTPVPRPAYRVGLPAAGRWLEILNTDAVAYGGSGMGNMGAVMATDQPSHGLPASAEVTLPPLATLWLALDEHQG</sequence>
<evidence type="ECO:0000256" key="11">
    <source>
        <dbReference type="PIRSR" id="PIRSR000463-1"/>
    </source>
</evidence>
<dbReference type="Pfam" id="PF22019">
    <property type="entry name" value="GlgB_N"/>
    <property type="match status" value="1"/>
</dbReference>
<evidence type="ECO:0000256" key="1">
    <source>
        <dbReference type="ARBA" id="ARBA00000826"/>
    </source>
</evidence>
<evidence type="ECO:0000256" key="7">
    <source>
        <dbReference type="ARBA" id="ARBA00022679"/>
    </source>
</evidence>
<comment type="caution">
    <text evidence="13">The sequence shown here is derived from an EMBL/GenBank/DDBJ whole genome shotgun (WGS) entry which is preliminary data.</text>
</comment>
<keyword evidence="8 10" id="KW-0320">Glycogen biosynthesis</keyword>
<keyword evidence="7 10" id="KW-0808">Transferase</keyword>
<dbReference type="NCBIfam" id="NF003811">
    <property type="entry name" value="PRK05402.1"/>
    <property type="match status" value="1"/>
</dbReference>
<dbReference type="AlphaFoldDB" id="A0A560GH89"/>
<dbReference type="PANTHER" id="PTHR43651">
    <property type="entry name" value="1,4-ALPHA-GLUCAN-BRANCHING ENZYME"/>
    <property type="match status" value="1"/>
</dbReference>
<dbReference type="Pfam" id="PF02806">
    <property type="entry name" value="Alpha-amylase_C"/>
    <property type="match status" value="1"/>
</dbReference>
<dbReference type="PANTHER" id="PTHR43651:SF3">
    <property type="entry name" value="1,4-ALPHA-GLUCAN-BRANCHING ENZYME"/>
    <property type="match status" value="1"/>
</dbReference>
<evidence type="ECO:0000256" key="10">
    <source>
        <dbReference type="HAMAP-Rule" id="MF_00685"/>
    </source>
</evidence>
<dbReference type="RefSeq" id="WP_145736919.1">
    <property type="nucleotide sequence ID" value="NZ_VITR01000034.1"/>
</dbReference>
<dbReference type="InterPro" id="IPR014756">
    <property type="entry name" value="Ig_E-set"/>
</dbReference>
<dbReference type="GO" id="GO:0043169">
    <property type="term" value="F:cation binding"/>
    <property type="evidence" value="ECO:0007669"/>
    <property type="project" value="InterPro"/>
</dbReference>
<dbReference type="Proteomes" id="UP000315751">
    <property type="component" value="Unassembled WGS sequence"/>
</dbReference>
<dbReference type="EC" id="2.4.1.18" evidence="10"/>
<dbReference type="Gene3D" id="3.20.20.80">
    <property type="entry name" value="Glycosidases"/>
    <property type="match status" value="1"/>
</dbReference>
<keyword evidence="5 10" id="KW-0321">Glycogen metabolism</keyword>
<dbReference type="InterPro" id="IPR044143">
    <property type="entry name" value="GlgB_N_E_set_prok"/>
</dbReference>
<dbReference type="InterPro" id="IPR006407">
    <property type="entry name" value="GlgB"/>
</dbReference>
<dbReference type="OrthoDB" id="9800174at2"/>
<evidence type="ECO:0000256" key="6">
    <source>
        <dbReference type="ARBA" id="ARBA00022676"/>
    </source>
</evidence>
<dbReference type="GO" id="GO:0003844">
    <property type="term" value="F:1,4-alpha-glucan branching enzyme activity"/>
    <property type="evidence" value="ECO:0007669"/>
    <property type="project" value="UniProtKB-UniRule"/>
</dbReference>
<dbReference type="CDD" id="cd11322">
    <property type="entry name" value="AmyAc_Glg_BE"/>
    <property type="match status" value="1"/>
</dbReference>
<evidence type="ECO:0000256" key="9">
    <source>
        <dbReference type="ARBA" id="ARBA00023277"/>
    </source>
</evidence>
<evidence type="ECO:0000256" key="3">
    <source>
        <dbReference type="ARBA" id="ARBA00004964"/>
    </source>
</evidence>
<dbReference type="SUPFAM" id="SSF51445">
    <property type="entry name" value="(Trans)glycosidases"/>
    <property type="match status" value="1"/>
</dbReference>
<organism evidence="13 14">
    <name type="scientific">Nitrospirillum amazonense</name>
    <dbReference type="NCBI Taxonomy" id="28077"/>
    <lineage>
        <taxon>Bacteria</taxon>
        <taxon>Pseudomonadati</taxon>
        <taxon>Pseudomonadota</taxon>
        <taxon>Alphaproteobacteria</taxon>
        <taxon>Rhodospirillales</taxon>
        <taxon>Azospirillaceae</taxon>
        <taxon>Nitrospirillum</taxon>
    </lineage>
</organism>
<dbReference type="NCBIfam" id="NF008967">
    <property type="entry name" value="PRK12313.1"/>
    <property type="match status" value="1"/>
</dbReference>
<evidence type="ECO:0000259" key="12">
    <source>
        <dbReference type="SMART" id="SM00642"/>
    </source>
</evidence>
<dbReference type="InterPro" id="IPR006048">
    <property type="entry name" value="A-amylase/branching_C"/>
</dbReference>
<dbReference type="EMBL" id="VITR01000034">
    <property type="protein sequence ID" value="TWB33275.1"/>
    <property type="molecule type" value="Genomic_DNA"/>
</dbReference>
<keyword evidence="9 10" id="KW-0119">Carbohydrate metabolism</keyword>
<comment type="subunit">
    <text evidence="10">Monomer.</text>
</comment>
<dbReference type="FunFam" id="2.60.40.10:FF:000169">
    <property type="entry name" value="1,4-alpha-glucan branching enzyme GlgB"/>
    <property type="match status" value="1"/>
</dbReference>
<dbReference type="Gene3D" id="2.60.40.10">
    <property type="entry name" value="Immunoglobulins"/>
    <property type="match status" value="2"/>
</dbReference>
<evidence type="ECO:0000313" key="14">
    <source>
        <dbReference type="Proteomes" id="UP000315751"/>
    </source>
</evidence>
<dbReference type="SUPFAM" id="SSF51011">
    <property type="entry name" value="Glycosyl hydrolase domain"/>
    <property type="match status" value="1"/>
</dbReference>
<protein>
    <recommendedName>
        <fullName evidence="10">1,4-alpha-glucan branching enzyme GlgB</fullName>
        <ecNumber evidence="10">2.4.1.18</ecNumber>
    </recommendedName>
    <alternativeName>
        <fullName evidence="10">1,4-alpha-D-glucan:1,4-alpha-D-glucan 6-glucosyl-transferase</fullName>
    </alternativeName>
    <alternativeName>
        <fullName evidence="10">Alpha-(1-&gt;4)-glucan branching enzyme</fullName>
    </alternativeName>
    <alternativeName>
        <fullName evidence="10">Glycogen branching enzyme</fullName>
        <shortName evidence="10">BE</shortName>
    </alternativeName>
</protein>
<comment type="catalytic activity">
    <reaction evidence="1 10">
        <text>Transfers a segment of a (1-&gt;4)-alpha-D-glucan chain to a primary hydroxy group in a similar glucan chain.</text>
        <dbReference type="EC" id="2.4.1.18"/>
    </reaction>
</comment>
<dbReference type="InterPro" id="IPR013780">
    <property type="entry name" value="Glyco_hydro_b"/>
</dbReference>
<accession>A0A560GH89</accession>
<dbReference type="InterPro" id="IPR037439">
    <property type="entry name" value="Branching_enzy"/>
</dbReference>
<name>A0A560GH89_9PROT</name>
<dbReference type="UniPathway" id="UPA00164"/>
<evidence type="ECO:0000256" key="2">
    <source>
        <dbReference type="ARBA" id="ARBA00002953"/>
    </source>
</evidence>
<proteinExistence type="inferred from homology"/>
<keyword evidence="14" id="KW-1185">Reference proteome</keyword>
<dbReference type="InterPro" id="IPR017853">
    <property type="entry name" value="GH"/>
</dbReference>
<evidence type="ECO:0000256" key="4">
    <source>
        <dbReference type="ARBA" id="ARBA00009000"/>
    </source>
</evidence>
<dbReference type="Pfam" id="PF02922">
    <property type="entry name" value="CBM_48"/>
    <property type="match status" value="1"/>
</dbReference>
<evidence type="ECO:0000313" key="13">
    <source>
        <dbReference type="EMBL" id="TWB33275.1"/>
    </source>
</evidence>
<dbReference type="InterPro" id="IPR004193">
    <property type="entry name" value="Glyco_hydro_13_N"/>
</dbReference>
<feature type="domain" description="Glycosyl hydrolase family 13 catalytic" evidence="12">
    <location>
        <begin position="258"/>
        <end position="603"/>
    </location>
</feature>
<comment type="similarity">
    <text evidence="4 10">Belongs to the glycosyl hydrolase 13 family. GlgB subfamily.</text>
</comment>
<evidence type="ECO:0000256" key="8">
    <source>
        <dbReference type="ARBA" id="ARBA00023056"/>
    </source>
</evidence>
<comment type="function">
    <text evidence="2 10">Catalyzes the formation of the alpha-1,6-glucosidic linkages in glycogen by scission of a 1,4-alpha-linked oligosaccharide from growing alpha-1,4-glucan chains and the subsequent attachment of the oligosaccharide to the alpha-1,6 position.</text>
</comment>
<dbReference type="PIRSF" id="PIRSF000463">
    <property type="entry name" value="GlgB"/>
    <property type="match status" value="1"/>
</dbReference>
<dbReference type="GO" id="GO:0005978">
    <property type="term" value="P:glycogen biosynthetic process"/>
    <property type="evidence" value="ECO:0007669"/>
    <property type="project" value="UniProtKB-UniRule"/>
</dbReference>